<proteinExistence type="predicted"/>
<protein>
    <submittedName>
        <fullName evidence="1">Uncharacterized protein DUF2785</fullName>
    </submittedName>
</protein>
<dbReference type="AlphaFoldDB" id="A0A4Q7WTN0"/>
<dbReference type="Proteomes" id="UP000292027">
    <property type="component" value="Unassembled WGS sequence"/>
</dbReference>
<evidence type="ECO:0000313" key="2">
    <source>
        <dbReference type="Proteomes" id="UP000292027"/>
    </source>
</evidence>
<organism evidence="1 2">
    <name type="scientific">Kribbella rubisoli</name>
    <dbReference type="NCBI Taxonomy" id="3075929"/>
    <lineage>
        <taxon>Bacteria</taxon>
        <taxon>Bacillati</taxon>
        <taxon>Actinomycetota</taxon>
        <taxon>Actinomycetes</taxon>
        <taxon>Propionibacteriales</taxon>
        <taxon>Kribbellaceae</taxon>
        <taxon>Kribbella</taxon>
    </lineage>
</organism>
<dbReference type="InterPro" id="IPR021247">
    <property type="entry name" value="DUF2785"/>
</dbReference>
<comment type="caution">
    <text evidence="1">The sequence shown here is derived from an EMBL/GenBank/DDBJ whole genome shotgun (WGS) entry which is preliminary data.</text>
</comment>
<dbReference type="Pfam" id="PF10978">
    <property type="entry name" value="DUF2785"/>
    <property type="match status" value="1"/>
</dbReference>
<gene>
    <name evidence="1" type="ORF">EV645_4620</name>
</gene>
<evidence type="ECO:0000313" key="1">
    <source>
        <dbReference type="EMBL" id="RZU13767.1"/>
    </source>
</evidence>
<keyword evidence="2" id="KW-1185">Reference proteome</keyword>
<reference evidence="1 2" key="1">
    <citation type="journal article" date="2015" name="Stand. Genomic Sci.">
        <title>Genomic Encyclopedia of Bacterial and Archaeal Type Strains, Phase III: the genomes of soil and plant-associated and newly described type strains.</title>
        <authorList>
            <person name="Whitman W.B."/>
            <person name="Woyke T."/>
            <person name="Klenk H.P."/>
            <person name="Zhou Y."/>
            <person name="Lilburn T.G."/>
            <person name="Beck B.J."/>
            <person name="De Vos P."/>
            <person name="Vandamme P."/>
            <person name="Eisen J.A."/>
            <person name="Garrity G."/>
            <person name="Hugenholtz P."/>
            <person name="Kyrpides N.C."/>
        </authorList>
    </citation>
    <scope>NUCLEOTIDE SEQUENCE [LARGE SCALE GENOMIC DNA]</scope>
    <source>
        <strain evidence="1 2">VKM Ac-2540</strain>
    </source>
</reference>
<accession>A0A4Q7WTN0</accession>
<sequence>MDHGPFLLLIKGWRVARRASTVPRMTDWAQVREAGFAVPEGRTTDELVAELVGMLRSPDPVVRDRHGYAVLATWIGRGVLTADQLRALGDEMVPRFGDPEIQVRTFAPLILDSIVTAGVFEPHWVPPFERWYVAEEDLRGYDEKLGWLHAVAHGADLLGTLGQHAAVEPMQMLRLGIGRLLTPTSYVLRDMEDDRLGYALAATLIRDDLTESDALEWLDPAIRALSNPPTEGITPEVTNTIRTLRVVYVLADHGLRVGDEKKLTPIPRREQVKTKLADVFRIVTPYYL</sequence>
<name>A0A4Q7WTN0_9ACTN</name>
<dbReference type="EMBL" id="SHKR01000013">
    <property type="protein sequence ID" value="RZU13767.1"/>
    <property type="molecule type" value="Genomic_DNA"/>
</dbReference>